<evidence type="ECO:0000256" key="4">
    <source>
        <dbReference type="ARBA" id="ARBA00023002"/>
    </source>
</evidence>
<keyword evidence="5 7" id="KW-0503">Monooxygenase</keyword>
<evidence type="ECO:0000256" key="5">
    <source>
        <dbReference type="ARBA" id="ARBA00023033"/>
    </source>
</evidence>
<comment type="cofactor">
    <cofactor evidence="1">
        <name>FAD</name>
        <dbReference type="ChEBI" id="CHEBI:57692"/>
    </cofactor>
</comment>
<dbReference type="SUPFAM" id="SSF51905">
    <property type="entry name" value="FAD/NAD(P)-binding domain"/>
    <property type="match status" value="1"/>
</dbReference>
<dbReference type="Gene3D" id="3.50.50.60">
    <property type="entry name" value="FAD/NAD(P)-binding domain"/>
    <property type="match status" value="1"/>
</dbReference>
<keyword evidence="2" id="KW-0285">Flavoprotein</keyword>
<dbReference type="PANTHER" id="PTHR13789">
    <property type="entry name" value="MONOOXYGENASE"/>
    <property type="match status" value="1"/>
</dbReference>
<organism evidence="7 8">
    <name type="scientific">Methylocella silvestris</name>
    <dbReference type="NCBI Taxonomy" id="199596"/>
    <lineage>
        <taxon>Bacteria</taxon>
        <taxon>Pseudomonadati</taxon>
        <taxon>Pseudomonadota</taxon>
        <taxon>Alphaproteobacteria</taxon>
        <taxon>Hyphomicrobiales</taxon>
        <taxon>Beijerinckiaceae</taxon>
        <taxon>Methylocella</taxon>
    </lineage>
</organism>
<evidence type="ECO:0000259" key="6">
    <source>
        <dbReference type="Pfam" id="PF01494"/>
    </source>
</evidence>
<dbReference type="PANTHER" id="PTHR13789:SF318">
    <property type="entry name" value="GERANYLGERANYL DIPHOSPHATE REDUCTASE"/>
    <property type="match status" value="1"/>
</dbReference>
<reference evidence="7 8" key="1">
    <citation type="submission" date="2017-10" db="EMBL/GenBank/DDBJ databases">
        <title>Genome announcement of Methylocella silvestris TVC from permafrost.</title>
        <authorList>
            <person name="Wang J."/>
            <person name="Geng K."/>
            <person name="Ul-Haque F."/>
            <person name="Crombie A.T."/>
            <person name="Street L.E."/>
            <person name="Wookey P.A."/>
            <person name="Murrell J.C."/>
            <person name="Pratscher J."/>
        </authorList>
    </citation>
    <scope>NUCLEOTIDE SEQUENCE [LARGE SCALE GENOMIC DNA]</scope>
    <source>
        <strain evidence="7 8">TVC</strain>
    </source>
</reference>
<evidence type="ECO:0000313" key="8">
    <source>
        <dbReference type="Proteomes" id="UP000236286"/>
    </source>
</evidence>
<name>A0A2J7TJB2_METSI</name>
<dbReference type="GO" id="GO:0004497">
    <property type="term" value="F:monooxygenase activity"/>
    <property type="evidence" value="ECO:0007669"/>
    <property type="project" value="UniProtKB-KW"/>
</dbReference>
<dbReference type="AlphaFoldDB" id="A0A2J7TJB2"/>
<evidence type="ECO:0000256" key="2">
    <source>
        <dbReference type="ARBA" id="ARBA00022630"/>
    </source>
</evidence>
<dbReference type="InterPro" id="IPR036188">
    <property type="entry name" value="FAD/NAD-bd_sf"/>
</dbReference>
<dbReference type="Pfam" id="PF01494">
    <property type="entry name" value="FAD_binding_3"/>
    <property type="match status" value="1"/>
</dbReference>
<keyword evidence="3" id="KW-0274">FAD</keyword>
<dbReference type="InterPro" id="IPR002938">
    <property type="entry name" value="FAD-bd"/>
</dbReference>
<gene>
    <name evidence="7" type="ORF">CR492_05875</name>
</gene>
<protein>
    <submittedName>
        <fullName evidence="7">Monooxygenase</fullName>
    </submittedName>
</protein>
<evidence type="ECO:0000313" key="7">
    <source>
        <dbReference type="EMBL" id="PNG26846.1"/>
    </source>
</evidence>
<dbReference type="RefSeq" id="WP_102842813.1">
    <property type="nucleotide sequence ID" value="NZ_PDZR01000004.1"/>
</dbReference>
<proteinExistence type="predicted"/>
<dbReference type="EMBL" id="PDZR01000004">
    <property type="protein sequence ID" value="PNG26846.1"/>
    <property type="molecule type" value="Genomic_DNA"/>
</dbReference>
<evidence type="ECO:0000256" key="3">
    <source>
        <dbReference type="ARBA" id="ARBA00022827"/>
    </source>
</evidence>
<dbReference type="InterPro" id="IPR050493">
    <property type="entry name" value="FAD-dep_Monooxygenase_BioMet"/>
</dbReference>
<accession>A0A2J7TJB2</accession>
<sequence length="399" mass="41418">MSGHALIAGAGIGGLAAALCLAATGWRVSLFESAPVIEAVGAGLQLSPNATAILRRIGVLARLGQTSLAPRAVRVLRARDGATLALMPLDRAESRWGAPYLLAHRADLQGALLDAAAGDPAIAIHTGVALTGFASGPSGVTAALCKGMTRFEIAGDCLIGADGSRSLVRSRLLGGNDALNMSRRAAWRALVPADRAPPEALAPESRLWLGRKAHLVHYPLRGGSVVNVVAIVAQEQGTADQGPFWSNAADPAELAATFESWHESARALLAGAGEWRKWRLHDRDPLPGWSAGRVALLGDAAHPMLPFLAQGAAQAIEDADALGAALGAAGADGAIAGALNAYGASRLPRASRVQLESRAQERIYHLSGPAAFARDLALRAMGGERLLARYDWLYRAEAA</sequence>
<dbReference type="Proteomes" id="UP000236286">
    <property type="component" value="Unassembled WGS sequence"/>
</dbReference>
<keyword evidence="4" id="KW-0560">Oxidoreductase</keyword>
<evidence type="ECO:0000256" key="1">
    <source>
        <dbReference type="ARBA" id="ARBA00001974"/>
    </source>
</evidence>
<feature type="domain" description="FAD-binding" evidence="6">
    <location>
        <begin position="5"/>
        <end position="353"/>
    </location>
</feature>
<dbReference type="PRINTS" id="PR00420">
    <property type="entry name" value="RNGMNOXGNASE"/>
</dbReference>
<dbReference type="OrthoDB" id="4230779at2"/>
<dbReference type="SUPFAM" id="SSF54373">
    <property type="entry name" value="FAD-linked reductases, C-terminal domain"/>
    <property type="match status" value="1"/>
</dbReference>
<dbReference type="GO" id="GO:0071949">
    <property type="term" value="F:FAD binding"/>
    <property type="evidence" value="ECO:0007669"/>
    <property type="project" value="InterPro"/>
</dbReference>
<comment type="caution">
    <text evidence="7">The sequence shown here is derived from an EMBL/GenBank/DDBJ whole genome shotgun (WGS) entry which is preliminary data.</text>
</comment>